<dbReference type="SUPFAM" id="SSF58014">
    <property type="entry name" value="Coiled-coil domain of nucleotide exchange factor GrpE"/>
    <property type="match status" value="1"/>
</dbReference>
<sequence>MDKMDHQEEEKVDSRQTNVDNEETTNLQEEENNMTEENETSDNVSDELTSLQKKYEELNDTHLRLRAEFDNYRKRTMREKADLIKSGGENALKNLLPIIDDFERALQNVQTAEDIEALKEGINLIHGKFINYLSQQGVKPIEAIGKPFNTEEFEAIATIPAPDPAMKGKILDCVQTGYTLFDKVLRHAKVVVGE</sequence>
<dbReference type="PANTHER" id="PTHR21237:SF23">
    <property type="entry name" value="GRPE PROTEIN HOMOLOG, MITOCHONDRIAL"/>
    <property type="match status" value="1"/>
</dbReference>
<dbReference type="Proteomes" id="UP000823847">
    <property type="component" value="Unassembled WGS sequence"/>
</dbReference>
<dbReference type="PRINTS" id="PR00773">
    <property type="entry name" value="GRPEPROTEIN"/>
</dbReference>
<dbReference type="Gene3D" id="2.30.22.10">
    <property type="entry name" value="Head domain of nucleotide exchange factor GrpE"/>
    <property type="match status" value="1"/>
</dbReference>
<gene>
    <name evidence="3" type="primary">grpE</name>
    <name evidence="6" type="ORF">H9848_03030</name>
</gene>
<dbReference type="Pfam" id="PF01025">
    <property type="entry name" value="GrpE"/>
    <property type="match status" value="1"/>
</dbReference>
<evidence type="ECO:0000313" key="6">
    <source>
        <dbReference type="EMBL" id="HIX85570.1"/>
    </source>
</evidence>
<keyword evidence="3" id="KW-0346">Stress response</keyword>
<organism evidence="6 7">
    <name type="scientific">Candidatus Parabacteroides intestinigallinarum</name>
    <dbReference type="NCBI Taxonomy" id="2838722"/>
    <lineage>
        <taxon>Bacteria</taxon>
        <taxon>Pseudomonadati</taxon>
        <taxon>Bacteroidota</taxon>
        <taxon>Bacteroidia</taxon>
        <taxon>Bacteroidales</taxon>
        <taxon>Tannerellaceae</taxon>
        <taxon>Parabacteroides</taxon>
    </lineage>
</organism>
<dbReference type="InterPro" id="IPR013805">
    <property type="entry name" value="GrpE_CC"/>
</dbReference>
<feature type="compositionally biased region" description="Basic and acidic residues" evidence="5">
    <location>
        <begin position="1"/>
        <end position="14"/>
    </location>
</feature>
<comment type="subcellular location">
    <subcellularLocation>
        <location evidence="3">Cytoplasm</location>
    </subcellularLocation>
</comment>
<keyword evidence="3" id="KW-0963">Cytoplasm</keyword>
<dbReference type="GO" id="GO:0006457">
    <property type="term" value="P:protein folding"/>
    <property type="evidence" value="ECO:0007669"/>
    <property type="project" value="InterPro"/>
</dbReference>
<dbReference type="Gene3D" id="3.90.20.20">
    <property type="match status" value="1"/>
</dbReference>
<feature type="region of interest" description="Disordered" evidence="5">
    <location>
        <begin position="1"/>
        <end position="48"/>
    </location>
</feature>
<dbReference type="CDD" id="cd00446">
    <property type="entry name" value="GrpE"/>
    <property type="match status" value="1"/>
</dbReference>
<dbReference type="GO" id="GO:0051082">
    <property type="term" value="F:unfolded protein binding"/>
    <property type="evidence" value="ECO:0007669"/>
    <property type="project" value="TreeGrafter"/>
</dbReference>
<evidence type="ECO:0000256" key="4">
    <source>
        <dbReference type="RuleBase" id="RU004478"/>
    </source>
</evidence>
<accession>A0A9D2BPE0</accession>
<proteinExistence type="inferred from homology"/>
<evidence type="ECO:0000256" key="3">
    <source>
        <dbReference type="HAMAP-Rule" id="MF_01151"/>
    </source>
</evidence>
<name>A0A9D2BPE0_9BACT</name>
<dbReference type="EMBL" id="DXEN01000016">
    <property type="protein sequence ID" value="HIX85570.1"/>
    <property type="molecule type" value="Genomic_DNA"/>
</dbReference>
<dbReference type="SUPFAM" id="SSF51064">
    <property type="entry name" value="Head domain of nucleotide exchange factor GrpE"/>
    <property type="match status" value="1"/>
</dbReference>
<evidence type="ECO:0000256" key="1">
    <source>
        <dbReference type="ARBA" id="ARBA00009054"/>
    </source>
</evidence>
<keyword evidence="2 3" id="KW-0143">Chaperone</keyword>
<dbReference type="GO" id="GO:0042803">
    <property type="term" value="F:protein homodimerization activity"/>
    <property type="evidence" value="ECO:0007669"/>
    <property type="project" value="InterPro"/>
</dbReference>
<reference evidence="6" key="2">
    <citation type="submission" date="2021-04" db="EMBL/GenBank/DDBJ databases">
        <authorList>
            <person name="Gilroy R."/>
        </authorList>
    </citation>
    <scope>NUCLEOTIDE SEQUENCE</scope>
    <source>
        <strain evidence="6">ChiHecec2B26-12326</strain>
    </source>
</reference>
<feature type="compositionally biased region" description="Acidic residues" evidence="5">
    <location>
        <begin position="20"/>
        <end position="40"/>
    </location>
</feature>
<dbReference type="GO" id="GO:0000774">
    <property type="term" value="F:adenyl-nucleotide exchange factor activity"/>
    <property type="evidence" value="ECO:0007669"/>
    <property type="project" value="InterPro"/>
</dbReference>
<dbReference type="GO" id="GO:0005737">
    <property type="term" value="C:cytoplasm"/>
    <property type="evidence" value="ECO:0007669"/>
    <property type="project" value="UniProtKB-SubCell"/>
</dbReference>
<protein>
    <recommendedName>
        <fullName evidence="3">Protein GrpE</fullName>
    </recommendedName>
    <alternativeName>
        <fullName evidence="3">HSP-70 cofactor</fullName>
    </alternativeName>
</protein>
<comment type="function">
    <text evidence="3">Participates actively in the response to hyperosmotic and heat shock by preventing the aggregation of stress-denatured proteins, in association with DnaK and GrpE. It is the nucleotide exchange factor for DnaK and may function as a thermosensor. Unfolded proteins bind initially to DnaJ; upon interaction with the DnaJ-bound protein, DnaK hydrolyzes its bound ATP, resulting in the formation of a stable complex. GrpE releases ADP from DnaK; ATP binding to DnaK triggers the release of the substrate protein, thus completing the reaction cycle. Several rounds of ATP-dependent interactions between DnaJ, DnaK and GrpE are required for fully efficient folding.</text>
</comment>
<evidence type="ECO:0000256" key="5">
    <source>
        <dbReference type="SAM" id="MobiDB-lite"/>
    </source>
</evidence>
<dbReference type="PANTHER" id="PTHR21237">
    <property type="entry name" value="GRPE PROTEIN"/>
    <property type="match status" value="1"/>
</dbReference>
<reference evidence="6" key="1">
    <citation type="journal article" date="2021" name="PeerJ">
        <title>Extensive microbial diversity within the chicken gut microbiome revealed by metagenomics and culture.</title>
        <authorList>
            <person name="Gilroy R."/>
            <person name="Ravi A."/>
            <person name="Getino M."/>
            <person name="Pursley I."/>
            <person name="Horton D.L."/>
            <person name="Alikhan N.F."/>
            <person name="Baker D."/>
            <person name="Gharbi K."/>
            <person name="Hall N."/>
            <person name="Watson M."/>
            <person name="Adriaenssens E.M."/>
            <person name="Foster-Nyarko E."/>
            <person name="Jarju S."/>
            <person name="Secka A."/>
            <person name="Antonio M."/>
            <person name="Oren A."/>
            <person name="Chaudhuri R.R."/>
            <person name="La Ragione R."/>
            <person name="Hildebrand F."/>
            <person name="Pallen M.J."/>
        </authorList>
    </citation>
    <scope>NUCLEOTIDE SEQUENCE</scope>
    <source>
        <strain evidence="6">ChiHecec2B26-12326</strain>
    </source>
</reference>
<dbReference type="GO" id="GO:0051087">
    <property type="term" value="F:protein-folding chaperone binding"/>
    <property type="evidence" value="ECO:0007669"/>
    <property type="project" value="InterPro"/>
</dbReference>
<evidence type="ECO:0000313" key="7">
    <source>
        <dbReference type="Proteomes" id="UP000823847"/>
    </source>
</evidence>
<dbReference type="InterPro" id="IPR000740">
    <property type="entry name" value="GrpE"/>
</dbReference>
<comment type="caution">
    <text evidence="6">The sequence shown here is derived from an EMBL/GenBank/DDBJ whole genome shotgun (WGS) entry which is preliminary data.</text>
</comment>
<comment type="subunit">
    <text evidence="3">Homodimer.</text>
</comment>
<dbReference type="InterPro" id="IPR009012">
    <property type="entry name" value="GrpE_head"/>
</dbReference>
<comment type="similarity">
    <text evidence="1 3 4">Belongs to the GrpE family.</text>
</comment>
<dbReference type="AlphaFoldDB" id="A0A9D2BPE0"/>
<evidence type="ECO:0000256" key="2">
    <source>
        <dbReference type="ARBA" id="ARBA00023186"/>
    </source>
</evidence>
<dbReference type="HAMAP" id="MF_01151">
    <property type="entry name" value="GrpE"/>
    <property type="match status" value="1"/>
</dbReference>